<gene>
    <name evidence="2" type="primary">LOC104589862</name>
</gene>
<dbReference type="Gene3D" id="3.30.420.10">
    <property type="entry name" value="Ribonuclease H-like superfamily/Ribonuclease H"/>
    <property type="match status" value="1"/>
</dbReference>
<dbReference type="Proteomes" id="UP000189703">
    <property type="component" value="Unplaced"/>
</dbReference>
<dbReference type="GO" id="GO:0003676">
    <property type="term" value="F:nucleic acid binding"/>
    <property type="evidence" value="ECO:0007669"/>
    <property type="project" value="InterPro"/>
</dbReference>
<evidence type="ECO:0000313" key="1">
    <source>
        <dbReference type="Proteomes" id="UP000189703"/>
    </source>
</evidence>
<dbReference type="GeneID" id="104589862"/>
<dbReference type="InParanoid" id="A0A1U7ZF07"/>
<dbReference type="OrthoDB" id="1739513at2759"/>
<dbReference type="AlphaFoldDB" id="A0A1U7ZF07"/>
<accession>A0A1U7ZF07</accession>
<evidence type="ECO:0000313" key="2">
    <source>
        <dbReference type="RefSeq" id="XP_010246600.1"/>
    </source>
</evidence>
<dbReference type="KEGG" id="nnu:104589862"/>
<dbReference type="PANTHER" id="PTHR48475">
    <property type="entry name" value="RIBONUCLEASE H"/>
    <property type="match status" value="1"/>
</dbReference>
<dbReference type="OMA" id="HLAKGAW"/>
<sequence>MITDGSIVAGCTIAAKKTSVRELKHKVENPLKRPRIEELIYFTKDDSRGMQYPHDDTLVVKLIINDFEVKQILVDSCSSANILFKGTFNRLQLKQSDLEPTDTPLLGFSGEEVRPLGRITASGLAKVTNRAILRELKARLVRAKGLWVDELPSILWAYRMTIKIVTGEMPFNLMYGMKVVILVEIKVPTLRLKAYNQEKNDDELWTNLDLIEEIRDLAYIRTTTYQ</sequence>
<keyword evidence="1" id="KW-1185">Reference proteome</keyword>
<proteinExistence type="predicted"/>
<reference evidence="2" key="1">
    <citation type="submission" date="2025-08" db="UniProtKB">
        <authorList>
            <consortium name="RefSeq"/>
        </authorList>
    </citation>
    <scope>IDENTIFICATION</scope>
</reference>
<protein>
    <submittedName>
        <fullName evidence="2">Uncharacterized protein LOC104589862</fullName>
    </submittedName>
</protein>
<name>A0A1U7ZF07_NELNU</name>
<organism evidence="1 2">
    <name type="scientific">Nelumbo nucifera</name>
    <name type="common">Sacred lotus</name>
    <dbReference type="NCBI Taxonomy" id="4432"/>
    <lineage>
        <taxon>Eukaryota</taxon>
        <taxon>Viridiplantae</taxon>
        <taxon>Streptophyta</taxon>
        <taxon>Embryophyta</taxon>
        <taxon>Tracheophyta</taxon>
        <taxon>Spermatophyta</taxon>
        <taxon>Magnoliopsida</taxon>
        <taxon>Proteales</taxon>
        <taxon>Nelumbonaceae</taxon>
        <taxon>Nelumbo</taxon>
    </lineage>
</organism>
<dbReference type="InterPro" id="IPR036397">
    <property type="entry name" value="RNaseH_sf"/>
</dbReference>
<dbReference type="PANTHER" id="PTHR48475:SF2">
    <property type="entry name" value="RIBONUCLEASE H"/>
    <property type="match status" value="1"/>
</dbReference>
<dbReference type="eggNOG" id="KOG0017">
    <property type="taxonomic scope" value="Eukaryota"/>
</dbReference>
<dbReference type="RefSeq" id="XP_010246600.1">
    <property type="nucleotide sequence ID" value="XM_010248298.1"/>
</dbReference>